<evidence type="ECO:0000313" key="2">
    <source>
        <dbReference type="Proteomes" id="UP000605846"/>
    </source>
</evidence>
<dbReference type="InterPro" id="IPR013879">
    <property type="entry name" value="DUF1761"/>
</dbReference>
<dbReference type="Pfam" id="PF08570">
    <property type="entry name" value="DUF1761"/>
    <property type="match status" value="1"/>
</dbReference>
<sequence>MLVVGATYLHLVDLITNIRAIERYCTHDTQKQTSRTKHKHDHPTERPRCDWTYQLSEFMLAAIQTFFMMGVMNLAGVDGYNHAIQLGLYLFVAFYLPEAYHTWLYEDTPYQVLALKLGRGLLNTAGLNALLHYLGTTIL</sequence>
<accession>A0A8H7ETE7</accession>
<name>A0A8H7ETE7_9FUNG</name>
<gene>
    <name evidence="1" type="ORF">EC973_003798</name>
</gene>
<keyword evidence="2" id="KW-1185">Reference proteome</keyword>
<comment type="caution">
    <text evidence="1">The sequence shown here is derived from an EMBL/GenBank/DDBJ whole genome shotgun (WGS) entry which is preliminary data.</text>
</comment>
<dbReference type="Proteomes" id="UP000605846">
    <property type="component" value="Unassembled WGS sequence"/>
</dbReference>
<organism evidence="1 2">
    <name type="scientific">Apophysomyces ossiformis</name>
    <dbReference type="NCBI Taxonomy" id="679940"/>
    <lineage>
        <taxon>Eukaryota</taxon>
        <taxon>Fungi</taxon>
        <taxon>Fungi incertae sedis</taxon>
        <taxon>Mucoromycota</taxon>
        <taxon>Mucoromycotina</taxon>
        <taxon>Mucoromycetes</taxon>
        <taxon>Mucorales</taxon>
        <taxon>Mucorineae</taxon>
        <taxon>Mucoraceae</taxon>
        <taxon>Apophysomyces</taxon>
    </lineage>
</organism>
<evidence type="ECO:0000313" key="1">
    <source>
        <dbReference type="EMBL" id="KAF7729720.1"/>
    </source>
</evidence>
<dbReference type="EMBL" id="JABAYA010000022">
    <property type="protein sequence ID" value="KAF7729720.1"/>
    <property type="molecule type" value="Genomic_DNA"/>
</dbReference>
<proteinExistence type="predicted"/>
<dbReference type="AlphaFoldDB" id="A0A8H7ETE7"/>
<dbReference type="OrthoDB" id="2344991at2759"/>
<reference evidence="1" key="1">
    <citation type="submission" date="2020-01" db="EMBL/GenBank/DDBJ databases">
        <title>Genome Sequencing of Three Apophysomyces-Like Fungal Strains Confirms a Novel Fungal Genus in the Mucoromycota with divergent Burkholderia-like Endosymbiotic Bacteria.</title>
        <authorList>
            <person name="Stajich J.E."/>
            <person name="Macias A.M."/>
            <person name="Carter-House D."/>
            <person name="Lovett B."/>
            <person name="Kasson L.R."/>
            <person name="Berry K."/>
            <person name="Grigoriev I."/>
            <person name="Chang Y."/>
            <person name="Spatafora J."/>
            <person name="Kasson M.T."/>
        </authorList>
    </citation>
    <scope>NUCLEOTIDE SEQUENCE</scope>
    <source>
        <strain evidence="1">NRRL A-21654</strain>
    </source>
</reference>
<protein>
    <submittedName>
        <fullName evidence="1">Uncharacterized protein</fullName>
    </submittedName>
</protein>